<dbReference type="Gene3D" id="4.10.410.40">
    <property type="match status" value="1"/>
</dbReference>
<protein>
    <recommendedName>
        <fullName evidence="1">Lambda phage tail tube protein N-terminal domain-containing protein</fullName>
    </recommendedName>
</protein>
<dbReference type="EMBL" id="AWWI01000099">
    <property type="protein sequence ID" value="PIL19511.1"/>
    <property type="molecule type" value="Genomic_DNA"/>
</dbReference>
<proteinExistence type="predicted"/>
<dbReference type="RefSeq" id="WP_099911494.1">
    <property type="nucleotide sequence ID" value="NZ_AWWI01000099.1"/>
</dbReference>
<dbReference type="OrthoDB" id="4206561at2"/>
<organism evidence="2 3">
    <name type="scientific">Puniceibacterium antarcticum</name>
    <dbReference type="NCBI Taxonomy" id="1206336"/>
    <lineage>
        <taxon>Bacteria</taxon>
        <taxon>Pseudomonadati</taxon>
        <taxon>Pseudomonadota</taxon>
        <taxon>Alphaproteobacteria</taxon>
        <taxon>Rhodobacterales</taxon>
        <taxon>Paracoccaceae</taxon>
        <taxon>Puniceibacterium</taxon>
    </lineage>
</organism>
<dbReference type="AlphaFoldDB" id="A0A2G8RDL2"/>
<gene>
    <name evidence="2" type="ORF">P775_14250</name>
</gene>
<comment type="caution">
    <text evidence="2">The sequence shown here is derived from an EMBL/GenBank/DDBJ whole genome shotgun (WGS) entry which is preliminary data.</text>
</comment>
<name>A0A2G8RDL2_9RHOB</name>
<feature type="domain" description="Lambda phage tail tube protein N-terminal" evidence="1">
    <location>
        <begin position="20"/>
        <end position="134"/>
    </location>
</feature>
<evidence type="ECO:0000259" key="1">
    <source>
        <dbReference type="Pfam" id="PF16461"/>
    </source>
</evidence>
<keyword evidence="3" id="KW-1185">Reference proteome</keyword>
<sequence length="145" mass="15603">MPRTKANTGYGSKFGIEGATPGDYADQAEVTRIKPIGFSRDEEDATHLQSPDMLKEFIGAMLEATPCEFDFNWEPKAPDPMMDAFLAKSGKYQITAPNGVKMQFEGFFLTYEPGELTNGKMTATATIRPHGLPVLVPAAAPGAGA</sequence>
<reference evidence="2 3" key="1">
    <citation type="submission" date="2013-09" db="EMBL/GenBank/DDBJ databases">
        <title>Genome sequencing of Phaeobacter antarcticus sp. nov. SM1211.</title>
        <authorList>
            <person name="Zhang X.-Y."/>
            <person name="Liu C."/>
            <person name="Chen X.-L."/>
            <person name="Xie B.-B."/>
            <person name="Qin Q.-L."/>
            <person name="Rong J.-C."/>
            <person name="Zhang Y.-Z."/>
        </authorList>
    </citation>
    <scope>NUCLEOTIDE SEQUENCE [LARGE SCALE GENOMIC DNA]</scope>
    <source>
        <strain evidence="2 3">SM1211</strain>
    </source>
</reference>
<accession>A0A2G8RDL2</accession>
<dbReference type="Pfam" id="PF16461">
    <property type="entry name" value="Phage_TTP_12"/>
    <property type="match status" value="1"/>
</dbReference>
<dbReference type="InterPro" id="IPR032494">
    <property type="entry name" value="Phage_TTP_N"/>
</dbReference>
<evidence type="ECO:0000313" key="3">
    <source>
        <dbReference type="Proteomes" id="UP000231259"/>
    </source>
</evidence>
<dbReference type="Proteomes" id="UP000231259">
    <property type="component" value="Unassembled WGS sequence"/>
</dbReference>
<evidence type="ECO:0000313" key="2">
    <source>
        <dbReference type="EMBL" id="PIL19511.1"/>
    </source>
</evidence>